<evidence type="ECO:0000313" key="9">
    <source>
        <dbReference type="Proteomes" id="UP000185696"/>
    </source>
</evidence>
<feature type="transmembrane region" description="Helical" evidence="6">
    <location>
        <begin position="309"/>
        <end position="331"/>
    </location>
</feature>
<feature type="domain" description="ABC3 transporter permease C-terminal" evidence="7">
    <location>
        <begin position="715"/>
        <end position="828"/>
    </location>
</feature>
<dbReference type="EMBL" id="MSIF01000015">
    <property type="protein sequence ID" value="OLF07633.1"/>
    <property type="molecule type" value="Genomic_DNA"/>
</dbReference>
<feature type="transmembrane region" description="Helical" evidence="6">
    <location>
        <begin position="15"/>
        <end position="37"/>
    </location>
</feature>
<dbReference type="AlphaFoldDB" id="A0A7Z1AW77"/>
<protein>
    <submittedName>
        <fullName evidence="8">ABC transporter permease</fullName>
    </submittedName>
</protein>
<evidence type="ECO:0000259" key="7">
    <source>
        <dbReference type="Pfam" id="PF02687"/>
    </source>
</evidence>
<reference evidence="8 9" key="1">
    <citation type="submission" date="2016-12" db="EMBL/GenBank/DDBJ databases">
        <title>The draft genome sequence of Actinophytocola xinjiangensis.</title>
        <authorList>
            <person name="Wang W."/>
            <person name="Yuan L."/>
        </authorList>
    </citation>
    <scope>NUCLEOTIDE SEQUENCE [LARGE SCALE GENOMIC DNA]</scope>
    <source>
        <strain evidence="8 9">CGMCC 4.4663</strain>
    </source>
</reference>
<dbReference type="Proteomes" id="UP000185696">
    <property type="component" value="Unassembled WGS sequence"/>
</dbReference>
<evidence type="ECO:0000256" key="5">
    <source>
        <dbReference type="ARBA" id="ARBA00023136"/>
    </source>
</evidence>
<dbReference type="PROSITE" id="PS51257">
    <property type="entry name" value="PROKAR_LIPOPROTEIN"/>
    <property type="match status" value="1"/>
</dbReference>
<feature type="transmembrane region" description="Helical" evidence="6">
    <location>
        <begin position="254"/>
        <end position="279"/>
    </location>
</feature>
<feature type="transmembrane region" description="Helical" evidence="6">
    <location>
        <begin position="767"/>
        <end position="788"/>
    </location>
</feature>
<comment type="subcellular location">
    <subcellularLocation>
        <location evidence="1">Cell membrane</location>
        <topology evidence="1">Multi-pass membrane protein</topology>
    </subcellularLocation>
</comment>
<dbReference type="InterPro" id="IPR038766">
    <property type="entry name" value="Membrane_comp_ABC_pdt"/>
</dbReference>
<keyword evidence="9" id="KW-1185">Reference proteome</keyword>
<dbReference type="OrthoDB" id="3223244at2"/>
<name>A0A7Z1AW77_9PSEU</name>
<feature type="transmembrane region" description="Helical" evidence="6">
    <location>
        <begin position="479"/>
        <end position="502"/>
    </location>
</feature>
<gene>
    <name evidence="8" type="ORF">BLA60_27375</name>
</gene>
<feature type="transmembrane region" description="Helical" evidence="6">
    <location>
        <begin position="711"/>
        <end position="733"/>
    </location>
</feature>
<keyword evidence="3 6" id="KW-0812">Transmembrane</keyword>
<sequence>MFGIALRTLRLRKGAFVATFLAMTFGAVIVMACGGLMETGIRGEVPAQRLAGAPIVITAPQTFDLPKENPDDPEEDTEAGMLAERVRLDTDLLSTVESVPGVTGVVGDVTVPSALPGVGLVDGHGFASAALGSHTLTSGEAPGPGEIVLDEAAGHQAGDRVELVVNARTVPFTVSGTVAAGGVFFADADLEQLSGHPGRVDSIAVLTDTDSETDTATVAANVEKALDGTGAIVRTGDDRGVAERPEAVAASESLIVMAAVTGGMGLSVALFVISATLGLSIRQRLRELALLRAIGTTPGQVRRMVIGEALVTSLVATALGAGLGVPFGQWLFDQLTERGVAPAAMEYSLGWIPLVTAIGSSLLITLGAGWVAGRRAARARPAEALTEAGTGGRWLSPLRVTLAVLCFGGGLALFIVTIAVMTGPIAASTTGPAVLLWAIGLALLGPGVARAMLALARFPVRMLTGTAGYLATLNARTTTVRLAAVITPVMLATGIATSNIYLQTTTVEVANEAYAQNLRADLVIGSATGGLAPELVEEVRQVPGVAAASELVATTAFVAAPYDDSQSEEGWQVQGVNAQGAEGATTVRLSEGSLADLSGDAIVLPAAHAAELDRSVGDRITLRMGDGRDAEVRIVGLYPAREGFETLLMPADLVAAHTTSGLPGQIVVAASGEVASDALAASLAGLAPGLTVADREALTSGYAEDQELGAWINYLMMGMLIAYTAISMVNSLVMSTTARRREFGLQRLTGSTRGQVLRMMTVEAGMIAGVGIVLGTLVTAVTLMPFTLVVDESVLPSGPLWVYLVIIGTASVLTLGATLVSTWLATRARPVDAAVAA</sequence>
<evidence type="ECO:0000256" key="6">
    <source>
        <dbReference type="SAM" id="Phobius"/>
    </source>
</evidence>
<organism evidence="8 9">
    <name type="scientific">Actinophytocola xinjiangensis</name>
    <dbReference type="NCBI Taxonomy" id="485602"/>
    <lineage>
        <taxon>Bacteria</taxon>
        <taxon>Bacillati</taxon>
        <taxon>Actinomycetota</taxon>
        <taxon>Actinomycetes</taxon>
        <taxon>Pseudonocardiales</taxon>
        <taxon>Pseudonocardiaceae</taxon>
    </lineage>
</organism>
<evidence type="ECO:0000313" key="8">
    <source>
        <dbReference type="EMBL" id="OLF07633.1"/>
    </source>
</evidence>
<dbReference type="GO" id="GO:0005886">
    <property type="term" value="C:plasma membrane"/>
    <property type="evidence" value="ECO:0007669"/>
    <property type="project" value="UniProtKB-SubCell"/>
</dbReference>
<evidence type="ECO:0000256" key="4">
    <source>
        <dbReference type="ARBA" id="ARBA00022989"/>
    </source>
</evidence>
<dbReference type="RefSeq" id="WP_075135872.1">
    <property type="nucleotide sequence ID" value="NZ_MSIF01000015.1"/>
</dbReference>
<keyword evidence="4 6" id="KW-1133">Transmembrane helix</keyword>
<dbReference type="PANTHER" id="PTHR30287:SF1">
    <property type="entry name" value="INNER MEMBRANE PROTEIN"/>
    <property type="match status" value="1"/>
</dbReference>
<keyword evidence="2" id="KW-1003">Cell membrane</keyword>
<keyword evidence="5 6" id="KW-0472">Membrane</keyword>
<dbReference type="PANTHER" id="PTHR30287">
    <property type="entry name" value="MEMBRANE COMPONENT OF PREDICTED ABC SUPERFAMILY METABOLITE UPTAKE TRANSPORTER"/>
    <property type="match status" value="1"/>
</dbReference>
<proteinExistence type="predicted"/>
<evidence type="ECO:0000256" key="2">
    <source>
        <dbReference type="ARBA" id="ARBA00022475"/>
    </source>
</evidence>
<comment type="caution">
    <text evidence="8">The sequence shown here is derived from an EMBL/GenBank/DDBJ whole genome shotgun (WGS) entry which is preliminary data.</text>
</comment>
<evidence type="ECO:0000256" key="1">
    <source>
        <dbReference type="ARBA" id="ARBA00004651"/>
    </source>
</evidence>
<feature type="transmembrane region" description="Helical" evidence="6">
    <location>
        <begin position="434"/>
        <end position="458"/>
    </location>
</feature>
<dbReference type="InterPro" id="IPR003838">
    <property type="entry name" value="ABC3_permease_C"/>
</dbReference>
<evidence type="ECO:0000256" key="3">
    <source>
        <dbReference type="ARBA" id="ARBA00022692"/>
    </source>
</evidence>
<feature type="domain" description="ABC3 transporter permease C-terminal" evidence="7">
    <location>
        <begin position="263"/>
        <end position="379"/>
    </location>
</feature>
<feature type="transmembrane region" description="Helical" evidence="6">
    <location>
        <begin position="351"/>
        <end position="372"/>
    </location>
</feature>
<dbReference type="Pfam" id="PF02687">
    <property type="entry name" value="FtsX"/>
    <property type="match status" value="2"/>
</dbReference>
<feature type="transmembrane region" description="Helical" evidence="6">
    <location>
        <begin position="800"/>
        <end position="820"/>
    </location>
</feature>
<accession>A0A7Z1AW77</accession>
<feature type="transmembrane region" description="Helical" evidence="6">
    <location>
        <begin position="400"/>
        <end position="422"/>
    </location>
</feature>